<feature type="compositionally biased region" description="Polar residues" evidence="1">
    <location>
        <begin position="88"/>
        <end position="100"/>
    </location>
</feature>
<feature type="compositionally biased region" description="Acidic residues" evidence="1">
    <location>
        <begin position="323"/>
        <end position="336"/>
    </location>
</feature>
<feature type="region of interest" description="Disordered" evidence="1">
    <location>
        <begin position="215"/>
        <end position="254"/>
    </location>
</feature>
<accession>A0ABQ8NG72</accession>
<feature type="compositionally biased region" description="Acidic residues" evidence="1">
    <location>
        <begin position="233"/>
        <end position="254"/>
    </location>
</feature>
<feature type="region of interest" description="Disordered" evidence="1">
    <location>
        <begin position="323"/>
        <end position="344"/>
    </location>
</feature>
<name>A0ABQ8NG72_PYRGI</name>
<evidence type="ECO:0000256" key="1">
    <source>
        <dbReference type="SAM" id="MobiDB-lite"/>
    </source>
</evidence>
<dbReference type="Proteomes" id="UP001059893">
    <property type="component" value="Unassembled WGS sequence"/>
</dbReference>
<proteinExistence type="predicted"/>
<sequence length="436" mass="47946">MPLAPKILARRSLFQRSSSSSPLPELSPAFQPAASTQSLVMPTLTIRPAPPPPAPYPWVWKCHSCHSTYRLGTTRRCLECGHGMCSSAGENASRSRQSPTKAGRRANKRRRTGGPCRSEFDYAGWAAWGEWRRGRLTAEAKDAAFVDGFYSCADHCDYPSECHHTRYRFAQERFEAAAKAALDRSAKTKTSLGNITVTNTITQFFSSAAEKTRSGVSSSVSCEEDPPASLFEAGEDDSDSDNGSDGDDSSDGDEADEILSKFIIEPCPEEAVFDDDECEDDGSSGLIILGAIPVQLTKDERKTPESRELVVELCDDYRAAQFIEDDEDEDEDEDEDSLKLQQQRRSFSKVAQLTGLESFRPPNNVSPTSLPSNMHSSCSSEIVSTRALSYSLPSLRPEVSDHISDRSLSASPSVRLESPVGMTEDPVTPWWVEFGR</sequence>
<evidence type="ECO:0000313" key="3">
    <source>
        <dbReference type="Proteomes" id="UP001059893"/>
    </source>
</evidence>
<gene>
    <name evidence="2" type="ORF">MCOR33_006892</name>
</gene>
<comment type="caution">
    <text evidence="2">The sequence shown here is derived from an EMBL/GenBank/DDBJ whole genome shotgun (WGS) entry which is preliminary data.</text>
</comment>
<evidence type="ECO:0000313" key="2">
    <source>
        <dbReference type="EMBL" id="KAI6296544.1"/>
    </source>
</evidence>
<keyword evidence="3" id="KW-1185">Reference proteome</keyword>
<feature type="compositionally biased region" description="Polar residues" evidence="1">
    <location>
        <begin position="361"/>
        <end position="377"/>
    </location>
</feature>
<dbReference type="EMBL" id="JABSND010000132">
    <property type="protein sequence ID" value="KAI6296544.1"/>
    <property type="molecule type" value="Genomic_DNA"/>
</dbReference>
<protein>
    <recommendedName>
        <fullName evidence="4">FYVE zinc finger domain-containing protein</fullName>
    </recommendedName>
</protein>
<feature type="region of interest" description="Disordered" evidence="1">
    <location>
        <begin position="403"/>
        <end position="422"/>
    </location>
</feature>
<reference evidence="2" key="1">
    <citation type="submission" date="2021-01" db="EMBL/GenBank/DDBJ databases">
        <title>Deciphering the adaptive evolutionary patterns associated with biogeogrpahic diversity in the finger millet blast pathogen Magnaporthe oryzae in Eastern Africa.</title>
        <authorList>
            <person name="Onyema G."/>
            <person name="Shittu T.A."/>
            <person name="Dodsworth S."/>
            <person name="Devilliers S."/>
            <person name="Muthumeenakshi S."/>
            <person name="Sreenivasaprasad S."/>
        </authorList>
    </citation>
    <scope>NUCLEOTIDE SEQUENCE</scope>
    <source>
        <strain evidence="2">D15/s37</strain>
    </source>
</reference>
<feature type="region of interest" description="Disordered" evidence="1">
    <location>
        <begin position="86"/>
        <end position="113"/>
    </location>
</feature>
<organism evidence="2 3">
    <name type="scientific">Pyricularia grisea</name>
    <name type="common">Crabgrass-specific blast fungus</name>
    <name type="synonym">Magnaporthe grisea</name>
    <dbReference type="NCBI Taxonomy" id="148305"/>
    <lineage>
        <taxon>Eukaryota</taxon>
        <taxon>Fungi</taxon>
        <taxon>Dikarya</taxon>
        <taxon>Ascomycota</taxon>
        <taxon>Pezizomycotina</taxon>
        <taxon>Sordariomycetes</taxon>
        <taxon>Sordariomycetidae</taxon>
        <taxon>Magnaporthales</taxon>
        <taxon>Pyriculariaceae</taxon>
        <taxon>Pyricularia</taxon>
    </lineage>
</organism>
<feature type="region of interest" description="Disordered" evidence="1">
    <location>
        <begin position="357"/>
        <end position="377"/>
    </location>
</feature>
<feature type="compositionally biased region" description="Basic residues" evidence="1">
    <location>
        <begin position="102"/>
        <end position="112"/>
    </location>
</feature>
<evidence type="ECO:0008006" key="4">
    <source>
        <dbReference type="Google" id="ProtNLM"/>
    </source>
</evidence>